<dbReference type="AlphaFoldDB" id="A0AAE0E354"/>
<evidence type="ECO:0000313" key="3">
    <source>
        <dbReference type="Proteomes" id="UP001281410"/>
    </source>
</evidence>
<dbReference type="InterPro" id="IPR002156">
    <property type="entry name" value="RNaseH_domain"/>
</dbReference>
<dbReference type="PANTHER" id="PTHR47723:SF19">
    <property type="entry name" value="POLYNUCLEOTIDYL TRANSFERASE, RIBONUCLEASE H-LIKE SUPERFAMILY PROTEIN"/>
    <property type="match status" value="1"/>
</dbReference>
<evidence type="ECO:0000259" key="1">
    <source>
        <dbReference type="Pfam" id="PF13456"/>
    </source>
</evidence>
<comment type="caution">
    <text evidence="2">The sequence shown here is derived from an EMBL/GenBank/DDBJ whole genome shotgun (WGS) entry which is preliminary data.</text>
</comment>
<dbReference type="GO" id="GO:0004523">
    <property type="term" value="F:RNA-DNA hybrid ribonuclease activity"/>
    <property type="evidence" value="ECO:0007669"/>
    <property type="project" value="InterPro"/>
</dbReference>
<feature type="domain" description="RNase H type-1" evidence="1">
    <location>
        <begin position="22"/>
        <end position="113"/>
    </location>
</feature>
<protein>
    <recommendedName>
        <fullName evidence="1">RNase H type-1 domain-containing protein</fullName>
    </recommendedName>
</protein>
<gene>
    <name evidence="2" type="ORF">Dsin_018480</name>
</gene>
<dbReference type="Pfam" id="PF13456">
    <property type="entry name" value="RVT_3"/>
    <property type="match status" value="1"/>
</dbReference>
<dbReference type="PANTHER" id="PTHR47723">
    <property type="entry name" value="OS05G0353850 PROTEIN"/>
    <property type="match status" value="1"/>
</dbReference>
<evidence type="ECO:0000313" key="2">
    <source>
        <dbReference type="EMBL" id="KAK3204434.1"/>
    </source>
</evidence>
<dbReference type="GO" id="GO:0003676">
    <property type="term" value="F:nucleic acid binding"/>
    <property type="evidence" value="ECO:0007669"/>
    <property type="project" value="InterPro"/>
</dbReference>
<organism evidence="2 3">
    <name type="scientific">Dipteronia sinensis</name>
    <dbReference type="NCBI Taxonomy" id="43782"/>
    <lineage>
        <taxon>Eukaryota</taxon>
        <taxon>Viridiplantae</taxon>
        <taxon>Streptophyta</taxon>
        <taxon>Embryophyta</taxon>
        <taxon>Tracheophyta</taxon>
        <taxon>Spermatophyta</taxon>
        <taxon>Magnoliopsida</taxon>
        <taxon>eudicotyledons</taxon>
        <taxon>Gunneridae</taxon>
        <taxon>Pentapetalae</taxon>
        <taxon>rosids</taxon>
        <taxon>malvids</taxon>
        <taxon>Sapindales</taxon>
        <taxon>Sapindaceae</taxon>
        <taxon>Hippocastanoideae</taxon>
        <taxon>Acereae</taxon>
        <taxon>Dipteronia</taxon>
    </lineage>
</organism>
<accession>A0AAE0E354</accession>
<dbReference type="Proteomes" id="UP001281410">
    <property type="component" value="Unassembled WGS sequence"/>
</dbReference>
<name>A0AAE0E354_9ROSI</name>
<dbReference type="EMBL" id="JANJYJ010000006">
    <property type="protein sequence ID" value="KAK3204434.1"/>
    <property type="molecule type" value="Genomic_DNA"/>
</dbReference>
<keyword evidence="3" id="KW-1185">Reference proteome</keyword>
<reference evidence="2" key="1">
    <citation type="journal article" date="2023" name="Plant J.">
        <title>Genome sequences and population genomics provide insights into the demographic history, inbreeding, and mutation load of two 'living fossil' tree species of Dipteronia.</title>
        <authorList>
            <person name="Feng Y."/>
            <person name="Comes H.P."/>
            <person name="Chen J."/>
            <person name="Zhu S."/>
            <person name="Lu R."/>
            <person name="Zhang X."/>
            <person name="Li P."/>
            <person name="Qiu J."/>
            <person name="Olsen K.M."/>
            <person name="Qiu Y."/>
        </authorList>
    </citation>
    <scope>NUCLEOTIDE SEQUENCE</scope>
    <source>
        <strain evidence="2">NBL</strain>
    </source>
</reference>
<dbReference type="InterPro" id="IPR053151">
    <property type="entry name" value="RNase_H-like"/>
</dbReference>
<sequence>MPNAPSQRSEVWKPLDSSVKVNIDATLDKTRGIFSLGVVARDGLGKLLWAGAKCFNGSIKVETADTLAILEGVHLAISENMNPITVESDAINANNLCSGSSLSRCEVDNIVQDV</sequence>
<proteinExistence type="predicted"/>